<feature type="transmembrane region" description="Helical" evidence="5">
    <location>
        <begin position="157"/>
        <end position="180"/>
    </location>
</feature>
<dbReference type="InterPro" id="IPR053200">
    <property type="entry name" value="YfmO-like"/>
</dbReference>
<dbReference type="Pfam" id="PF07690">
    <property type="entry name" value="MFS_1"/>
    <property type="match status" value="1"/>
</dbReference>
<gene>
    <name evidence="7" type="ORF">GCM10009720_05390</name>
</gene>
<keyword evidence="4 5" id="KW-0472">Membrane</keyword>
<evidence type="ECO:0000256" key="2">
    <source>
        <dbReference type="ARBA" id="ARBA00022692"/>
    </source>
</evidence>
<evidence type="ECO:0000259" key="6">
    <source>
        <dbReference type="PROSITE" id="PS50850"/>
    </source>
</evidence>
<evidence type="ECO:0000256" key="4">
    <source>
        <dbReference type="ARBA" id="ARBA00023136"/>
    </source>
</evidence>
<feature type="transmembrane region" description="Helical" evidence="5">
    <location>
        <begin position="50"/>
        <end position="71"/>
    </location>
</feature>
<evidence type="ECO:0000256" key="3">
    <source>
        <dbReference type="ARBA" id="ARBA00022989"/>
    </source>
</evidence>
<dbReference type="Proteomes" id="UP001501461">
    <property type="component" value="Unassembled WGS sequence"/>
</dbReference>
<dbReference type="PANTHER" id="PTHR43683:SF1">
    <property type="entry name" value="MULTIDRUG EFFLUX PROTEIN YFMO"/>
    <property type="match status" value="1"/>
</dbReference>
<evidence type="ECO:0000313" key="8">
    <source>
        <dbReference type="Proteomes" id="UP001501461"/>
    </source>
</evidence>
<dbReference type="InterPro" id="IPR001958">
    <property type="entry name" value="Tet-R_TetA/multi-R_MdtG-like"/>
</dbReference>
<dbReference type="PANTHER" id="PTHR43683">
    <property type="entry name" value="MULTIDRUG EFFLUX PROTEIN YFMO"/>
    <property type="match status" value="1"/>
</dbReference>
<name>A0ABP5FKD1_9MICC</name>
<comment type="caution">
    <text evidence="7">The sequence shown here is derived from an EMBL/GenBank/DDBJ whole genome shotgun (WGS) entry which is preliminary data.</text>
</comment>
<dbReference type="PRINTS" id="PR01035">
    <property type="entry name" value="TCRTETA"/>
</dbReference>
<dbReference type="EMBL" id="BAAAMN010000009">
    <property type="protein sequence ID" value="GAA2028551.1"/>
    <property type="molecule type" value="Genomic_DNA"/>
</dbReference>
<keyword evidence="8" id="KW-1185">Reference proteome</keyword>
<proteinExistence type="predicted"/>
<reference evidence="8" key="1">
    <citation type="journal article" date="2019" name="Int. J. Syst. Evol. Microbiol.">
        <title>The Global Catalogue of Microorganisms (GCM) 10K type strain sequencing project: providing services to taxonomists for standard genome sequencing and annotation.</title>
        <authorList>
            <consortium name="The Broad Institute Genomics Platform"/>
            <consortium name="The Broad Institute Genome Sequencing Center for Infectious Disease"/>
            <person name="Wu L."/>
            <person name="Ma J."/>
        </authorList>
    </citation>
    <scope>NUCLEOTIDE SEQUENCE [LARGE SCALE GENOMIC DNA]</scope>
    <source>
        <strain evidence="8">JCM 13595</strain>
    </source>
</reference>
<protein>
    <recommendedName>
        <fullName evidence="6">Major facilitator superfamily (MFS) profile domain-containing protein</fullName>
    </recommendedName>
</protein>
<evidence type="ECO:0000313" key="7">
    <source>
        <dbReference type="EMBL" id="GAA2028551.1"/>
    </source>
</evidence>
<evidence type="ECO:0000256" key="5">
    <source>
        <dbReference type="SAM" id="Phobius"/>
    </source>
</evidence>
<keyword evidence="3 5" id="KW-1133">Transmembrane helix</keyword>
<dbReference type="InterPro" id="IPR036259">
    <property type="entry name" value="MFS_trans_sf"/>
</dbReference>
<evidence type="ECO:0000256" key="1">
    <source>
        <dbReference type="ARBA" id="ARBA00004651"/>
    </source>
</evidence>
<feature type="transmembrane region" description="Helical" evidence="5">
    <location>
        <begin position="91"/>
        <end position="112"/>
    </location>
</feature>
<keyword evidence="2 5" id="KW-0812">Transmembrane</keyword>
<comment type="subcellular location">
    <subcellularLocation>
        <location evidence="1">Cell membrane</location>
        <topology evidence="1">Multi-pass membrane protein</topology>
    </subcellularLocation>
</comment>
<accession>A0ABP5FKD1</accession>
<dbReference type="SUPFAM" id="SSF103473">
    <property type="entry name" value="MFS general substrate transporter"/>
    <property type="match status" value="1"/>
</dbReference>
<feature type="transmembrane region" description="Helical" evidence="5">
    <location>
        <begin position="186"/>
        <end position="206"/>
    </location>
</feature>
<feature type="transmembrane region" description="Helical" evidence="5">
    <location>
        <begin position="227"/>
        <end position="247"/>
    </location>
</feature>
<feature type="transmembrane region" description="Helical" evidence="5">
    <location>
        <begin position="253"/>
        <end position="274"/>
    </location>
</feature>
<dbReference type="PROSITE" id="PS50850">
    <property type="entry name" value="MFS"/>
    <property type="match status" value="1"/>
</dbReference>
<dbReference type="InterPro" id="IPR020846">
    <property type="entry name" value="MFS_dom"/>
</dbReference>
<feature type="transmembrane region" description="Helical" evidence="5">
    <location>
        <begin position="132"/>
        <end position="150"/>
    </location>
</feature>
<dbReference type="Gene3D" id="1.20.1250.20">
    <property type="entry name" value="MFS general substrate transporter like domains"/>
    <property type="match status" value="1"/>
</dbReference>
<feature type="domain" description="Major facilitator superfamily (MFS) profile" evidence="6">
    <location>
        <begin position="1"/>
        <end position="280"/>
    </location>
</feature>
<organism evidence="7 8">
    <name type="scientific">Yaniella flava</name>
    <dbReference type="NCBI Taxonomy" id="287930"/>
    <lineage>
        <taxon>Bacteria</taxon>
        <taxon>Bacillati</taxon>
        <taxon>Actinomycetota</taxon>
        <taxon>Actinomycetes</taxon>
        <taxon>Micrococcales</taxon>
        <taxon>Micrococcaceae</taxon>
        <taxon>Yaniella</taxon>
    </lineage>
</organism>
<dbReference type="InterPro" id="IPR011701">
    <property type="entry name" value="MFS"/>
</dbReference>
<sequence>MTMALAVIVGAAHGRSTHAIVLYEAALGLGMALGPLVGGTLGTISWRTPFLGTAIMMAIAATTVALFVKPLPKPKPVPLTAGFAALRHRPLLLWSSASLLYNFTIICMLAYAPHALTGAAAASGADYTSLTLGLVFFGWGTALAVCSLALPGPMIRYFGLVPAILIALALMAAMMTVLALNTHSMVMVMTGIIILGGLQGMSNTMFTEAALNATDVPRNIASSAFSGFRFFGGAMFPLVSAPLITLWGAPGPFWGSLIVLTAALVIVATGFRVLPNSPLQRGRIFTRVASSAPAHTHSPGA</sequence>